<protein>
    <submittedName>
        <fullName evidence="1">Uncharacterized protein</fullName>
    </submittedName>
</protein>
<dbReference type="GO" id="GO:0005975">
    <property type="term" value="P:carbohydrate metabolic process"/>
    <property type="evidence" value="ECO:0007669"/>
    <property type="project" value="InterPro"/>
</dbReference>
<dbReference type="Gene3D" id="2.70.98.10">
    <property type="match status" value="1"/>
</dbReference>
<dbReference type="InterPro" id="IPR011013">
    <property type="entry name" value="Gal_mutarotase_sf_dom"/>
</dbReference>
<sequence length="299" mass="32408">MKRLAIGEVVVDVDPDRGAEVTSLRYGGRELLARTPWPPAPVVPGADEAAWTRAWRGGWQILFPNAGGPGEADGVRHCFHGGSSQAKWEVYESARDVAAFSWTDEQGLLLIRWFRLSERGVLVQTNALNTSRESRAAVAVEHLVLGGDLLARGARVDPYDASGEVEILPLTPEGDPAGEPRAWPHGPEGRDWSVVPAAGPAARFGVVRGLATPRVQVANEDLAVVVSWDDSALPYLWYWLELEARTGDPWEGRTRALGIEPASVGHAQGITQAVQEGAARMIPPGASWSWHVELTFVPR</sequence>
<dbReference type="Proteomes" id="UP000070659">
    <property type="component" value="Unassembled WGS sequence"/>
</dbReference>
<gene>
    <name evidence="1" type="ORF">TH66_23115</name>
</gene>
<dbReference type="GO" id="GO:0003824">
    <property type="term" value="F:catalytic activity"/>
    <property type="evidence" value="ECO:0007669"/>
    <property type="project" value="InterPro"/>
</dbReference>
<proteinExistence type="predicted"/>
<evidence type="ECO:0000313" key="2">
    <source>
        <dbReference type="Proteomes" id="UP000070659"/>
    </source>
</evidence>
<dbReference type="EMBL" id="JYIJ01000019">
    <property type="protein sequence ID" value="KWW98143.1"/>
    <property type="molecule type" value="Genomic_DNA"/>
</dbReference>
<evidence type="ECO:0000313" key="1">
    <source>
        <dbReference type="EMBL" id="KWW98143.1"/>
    </source>
</evidence>
<dbReference type="GO" id="GO:0030246">
    <property type="term" value="F:carbohydrate binding"/>
    <property type="evidence" value="ECO:0007669"/>
    <property type="project" value="InterPro"/>
</dbReference>
<dbReference type="AlphaFoldDB" id="A0A132MK36"/>
<dbReference type="SUPFAM" id="SSF74650">
    <property type="entry name" value="Galactose mutarotase-like"/>
    <property type="match status" value="1"/>
</dbReference>
<reference evidence="1 2" key="1">
    <citation type="submission" date="2015-02" db="EMBL/GenBank/DDBJ databases">
        <title>Physiological reanalysis, assessment of diazotrophy, and genome sequences of multiple isolates of Streptomyces thermoautotrophicus.</title>
        <authorList>
            <person name="MacKellar D.C."/>
            <person name="Lieber L."/>
            <person name="Norman J."/>
            <person name="Bolger A."/>
            <person name="Tobin C."/>
            <person name="Murray J.W."/>
            <person name="Prell J."/>
        </authorList>
    </citation>
    <scope>NUCLEOTIDE SEQUENCE [LARGE SCALE GENOMIC DNA]</scope>
    <source>
        <strain evidence="1 2">UBT1</strain>
    </source>
</reference>
<dbReference type="RefSeq" id="WP_067071875.1">
    <property type="nucleotide sequence ID" value="NZ_JYIJ01000019.1"/>
</dbReference>
<organism evidence="1 2">
    <name type="scientific">Carbonactinospora thermoautotrophica</name>
    <dbReference type="NCBI Taxonomy" id="1469144"/>
    <lineage>
        <taxon>Bacteria</taxon>
        <taxon>Bacillati</taxon>
        <taxon>Actinomycetota</taxon>
        <taxon>Actinomycetes</taxon>
        <taxon>Kitasatosporales</taxon>
        <taxon>Carbonactinosporaceae</taxon>
        <taxon>Carbonactinospora</taxon>
    </lineage>
</organism>
<dbReference type="PATRIC" id="fig|1469144.8.peg.1302"/>
<accession>A0A132MK36</accession>
<comment type="caution">
    <text evidence="1">The sequence shown here is derived from an EMBL/GenBank/DDBJ whole genome shotgun (WGS) entry which is preliminary data.</text>
</comment>
<dbReference type="InterPro" id="IPR014718">
    <property type="entry name" value="GH-type_carb-bd"/>
</dbReference>
<name>A0A132MK36_9ACTN</name>